<keyword evidence="4 10" id="KW-0547">Nucleotide-binding</keyword>
<dbReference type="Gene3D" id="1.20.58.1480">
    <property type="match status" value="1"/>
</dbReference>
<dbReference type="InterPro" id="IPR003111">
    <property type="entry name" value="Lon_prtase_N"/>
</dbReference>
<dbReference type="PIRSF" id="PIRSF001174">
    <property type="entry name" value="Lon_proteas"/>
    <property type="match status" value="1"/>
</dbReference>
<keyword evidence="8 10" id="KW-0346">Stress response</keyword>
<evidence type="ECO:0000256" key="8">
    <source>
        <dbReference type="ARBA" id="ARBA00023016"/>
    </source>
</evidence>
<feature type="binding site" evidence="10 13">
    <location>
        <begin position="370"/>
        <end position="377"/>
    </location>
    <ligand>
        <name>ATP</name>
        <dbReference type="ChEBI" id="CHEBI:30616"/>
    </ligand>
</feature>
<reference evidence="18 19" key="1">
    <citation type="submission" date="2015-09" db="EMBL/GenBank/DDBJ databases">
        <authorList>
            <consortium name="Swine Surveillance"/>
        </authorList>
    </citation>
    <scope>NUCLEOTIDE SEQUENCE [LARGE SCALE GENOMIC DNA]</scope>
    <source>
        <strain evidence="18 19">CECT 8399</strain>
    </source>
</reference>
<sequence length="797" mass="86154">MNQASASDMAQLQDMQNVPLPEDGLILLPVRDVVAFPGTVFPVSTGRAKSIAAIQQAIRQSRPVGLLLQRNPAVSDPRAEDLFRIGCAANILRLMTSPDGAHHIICQGVARFRLVEMLKGPPFPVGRVLNLPDVTSHLPQVEARFLHLRSQAAELLSLLPQSPAGLEEAAQAATEPGALADLAAAYSDIPIEDRQEILETVDIAARLDKVSKILARRLEVLRITREISEQTRAAFDERHREAILREQLAAIQHELGEDGGNAEEIAQLGEAITRAGMPPEAEAMARKELARYARLSDAAGEGAVLRNWLDWMVELPWQAPSGRPVSLIQARGILNADHYGLEKVKARIIEFLAVRKLSPESRAPILCFSGPPGVGKTSLGQSIARALGRTFGRVSLGGVHDEAEIRGHRRTYIGALPGSIIQAVRRAGSRDCVLMLDEIDKLGHGVQGDPSAALLEVLDPEQNSTFRDNYLGVDFDLSRVVFLTTANMLEGIPRPLLDRMEVISLPGYTEEEKLEIAKRYLVPRQLRANGLMYERLRFTPPALRLIIRSYTREAGVRQLERQIGAVLRAAAVRYAEGKPAKNKLGVDQVEAALGAPLFENETALRISTPGVATGLAWTPAGGDILFIEASRAPGKGRLILTGQLGEVMRESAQTALSLLKAQAGSLGLEAKSFDSVDIHVHVPAGATPKDGPSAGVAIYTALASLFLDRTVRNDTAMTGEISLRGVVLPVGGIKEKVLAAAAAGINRVMLPARNRRDLEDIPESTRKQLDFIWLDTASEALRKALQRAAGRKGASAG</sequence>
<feature type="active site" evidence="10 12">
    <location>
        <position position="693"/>
    </location>
</feature>
<dbReference type="Pfam" id="PF22667">
    <property type="entry name" value="Lon_lid"/>
    <property type="match status" value="1"/>
</dbReference>
<dbReference type="Pfam" id="PF05362">
    <property type="entry name" value="Lon_C"/>
    <property type="match status" value="1"/>
</dbReference>
<evidence type="ECO:0000256" key="6">
    <source>
        <dbReference type="ARBA" id="ARBA00022825"/>
    </source>
</evidence>
<dbReference type="InterPro" id="IPR003959">
    <property type="entry name" value="ATPase_AAA_core"/>
</dbReference>
<dbReference type="Gene3D" id="1.10.8.60">
    <property type="match status" value="1"/>
</dbReference>
<dbReference type="GO" id="GO:0004252">
    <property type="term" value="F:serine-type endopeptidase activity"/>
    <property type="evidence" value="ECO:0007669"/>
    <property type="project" value="UniProtKB-UniRule"/>
</dbReference>
<dbReference type="InterPro" id="IPR008268">
    <property type="entry name" value="Peptidase_S16_AS"/>
</dbReference>
<dbReference type="PROSITE" id="PS51787">
    <property type="entry name" value="LON_N"/>
    <property type="match status" value="1"/>
</dbReference>
<dbReference type="InterPro" id="IPR003593">
    <property type="entry name" value="AAA+_ATPase"/>
</dbReference>
<dbReference type="STRING" id="1396826.PHA8399_04354"/>
<evidence type="ECO:0000256" key="5">
    <source>
        <dbReference type="ARBA" id="ARBA00022801"/>
    </source>
</evidence>
<dbReference type="InterPro" id="IPR027543">
    <property type="entry name" value="Lon_bac"/>
</dbReference>
<dbReference type="InterPro" id="IPR015947">
    <property type="entry name" value="PUA-like_sf"/>
</dbReference>
<dbReference type="InterPro" id="IPR054594">
    <property type="entry name" value="Lon_lid"/>
</dbReference>
<evidence type="ECO:0000256" key="14">
    <source>
        <dbReference type="PROSITE-ProRule" id="PRU01122"/>
    </source>
</evidence>
<comment type="function">
    <text evidence="10">ATP-dependent serine protease that mediates the selective degradation of mutant and abnormal proteins as well as certain short-lived regulatory proteins. Required for cellular homeostasis and for survival from DNA damage and developmental changes induced by stress. Degrades polypeptides processively to yield small peptide fragments that are 5 to 10 amino acids long. Binds to DNA in a double-stranded, site-specific manner.</text>
</comment>
<keyword evidence="5 10" id="KW-0378">Hydrolase</keyword>
<dbReference type="GO" id="GO:0016887">
    <property type="term" value="F:ATP hydrolysis activity"/>
    <property type="evidence" value="ECO:0007669"/>
    <property type="project" value="UniProtKB-UniRule"/>
</dbReference>
<dbReference type="FunFam" id="3.40.50.300:FF:000021">
    <property type="entry name" value="Lon protease homolog"/>
    <property type="match status" value="1"/>
</dbReference>
<dbReference type="Gene3D" id="3.30.230.10">
    <property type="match status" value="1"/>
</dbReference>
<evidence type="ECO:0000256" key="3">
    <source>
        <dbReference type="ARBA" id="ARBA00022670"/>
    </source>
</evidence>
<organism evidence="18 19">
    <name type="scientific">Leisingera aquaemixtae</name>
    <dbReference type="NCBI Taxonomy" id="1396826"/>
    <lineage>
        <taxon>Bacteria</taxon>
        <taxon>Pseudomonadati</taxon>
        <taxon>Pseudomonadota</taxon>
        <taxon>Alphaproteobacteria</taxon>
        <taxon>Rhodobacterales</taxon>
        <taxon>Roseobacteraceae</taxon>
        <taxon>Leisingera</taxon>
    </lineage>
</organism>
<keyword evidence="2 10" id="KW-0963">Cytoplasm</keyword>
<evidence type="ECO:0000313" key="19">
    <source>
        <dbReference type="Proteomes" id="UP000051326"/>
    </source>
</evidence>
<dbReference type="Gene3D" id="1.20.5.5270">
    <property type="match status" value="1"/>
</dbReference>
<dbReference type="AlphaFoldDB" id="A0A0P1HQ34"/>
<dbReference type="GO" id="GO:0006515">
    <property type="term" value="P:protein quality control for misfolded or incompletely synthesized proteins"/>
    <property type="evidence" value="ECO:0007669"/>
    <property type="project" value="UniProtKB-UniRule"/>
</dbReference>
<dbReference type="SMART" id="SM00464">
    <property type="entry name" value="LON"/>
    <property type="match status" value="1"/>
</dbReference>
<dbReference type="InterPro" id="IPR014721">
    <property type="entry name" value="Ribsml_uS5_D2-typ_fold_subgr"/>
</dbReference>
<evidence type="ECO:0000256" key="4">
    <source>
        <dbReference type="ARBA" id="ARBA00022741"/>
    </source>
</evidence>
<proteinExistence type="evidence at transcript level"/>
<evidence type="ECO:0000256" key="2">
    <source>
        <dbReference type="ARBA" id="ARBA00022490"/>
    </source>
</evidence>
<dbReference type="Pfam" id="PF00004">
    <property type="entry name" value="AAA"/>
    <property type="match status" value="1"/>
</dbReference>
<comment type="catalytic activity">
    <reaction evidence="9 10 11 14">
        <text>Hydrolysis of proteins in presence of ATP.</text>
        <dbReference type="EC" id="3.4.21.53"/>
    </reaction>
</comment>
<evidence type="ECO:0000256" key="10">
    <source>
        <dbReference type="HAMAP-Rule" id="MF_01973"/>
    </source>
</evidence>
<evidence type="ECO:0000256" key="9">
    <source>
        <dbReference type="ARBA" id="ARBA00050665"/>
    </source>
</evidence>
<dbReference type="GO" id="GO:0005524">
    <property type="term" value="F:ATP binding"/>
    <property type="evidence" value="ECO:0007669"/>
    <property type="project" value="UniProtKB-UniRule"/>
</dbReference>
<dbReference type="SMART" id="SM00382">
    <property type="entry name" value="AAA"/>
    <property type="match status" value="1"/>
</dbReference>
<comment type="subunit">
    <text evidence="10 11">Homohexamer. Organized in a ring with a central cavity.</text>
</comment>
<dbReference type="Gene3D" id="2.30.130.40">
    <property type="entry name" value="LON domain-like"/>
    <property type="match status" value="1"/>
</dbReference>
<dbReference type="GO" id="GO:0043565">
    <property type="term" value="F:sequence-specific DNA binding"/>
    <property type="evidence" value="ECO:0007669"/>
    <property type="project" value="UniProtKB-UniRule"/>
</dbReference>
<dbReference type="EMBL" id="CYSR01000040">
    <property type="protein sequence ID" value="CUI02190.1"/>
    <property type="molecule type" value="Genomic_DNA"/>
</dbReference>
<feature type="active site" evidence="10 12">
    <location>
        <position position="736"/>
    </location>
</feature>
<keyword evidence="7 10" id="KW-0067">ATP-binding</keyword>
<evidence type="ECO:0000256" key="12">
    <source>
        <dbReference type="PIRSR" id="PIRSR001174-1"/>
    </source>
</evidence>
<dbReference type="GO" id="GO:0004176">
    <property type="term" value="F:ATP-dependent peptidase activity"/>
    <property type="evidence" value="ECO:0007669"/>
    <property type="project" value="UniProtKB-UniRule"/>
</dbReference>
<dbReference type="PROSITE" id="PS01046">
    <property type="entry name" value="LON_SER"/>
    <property type="match status" value="1"/>
</dbReference>
<dbReference type="PRINTS" id="PR00830">
    <property type="entry name" value="ENDOLAPTASE"/>
</dbReference>
<keyword evidence="3 10" id="KW-0645">Protease</keyword>
<dbReference type="InterPro" id="IPR020568">
    <property type="entry name" value="Ribosomal_Su5_D2-typ_SF"/>
</dbReference>
<dbReference type="EC" id="3.4.21.53" evidence="10 11"/>
<dbReference type="GO" id="GO:0034605">
    <property type="term" value="P:cellular response to heat"/>
    <property type="evidence" value="ECO:0007669"/>
    <property type="project" value="UniProtKB-UniRule"/>
</dbReference>
<dbReference type="Pfam" id="PF02190">
    <property type="entry name" value="LON_substr_bdg"/>
    <property type="match status" value="1"/>
</dbReference>
<name>A0A0P1HQ34_9RHOB</name>
<dbReference type="Proteomes" id="UP000051326">
    <property type="component" value="Unassembled WGS sequence"/>
</dbReference>
<dbReference type="InterPro" id="IPR004815">
    <property type="entry name" value="Lon_bac/euk-typ"/>
</dbReference>
<dbReference type="HAMAP" id="MF_01973">
    <property type="entry name" value="lon_bact"/>
    <property type="match status" value="1"/>
</dbReference>
<dbReference type="SUPFAM" id="SSF52540">
    <property type="entry name" value="P-loop containing nucleoside triphosphate hydrolases"/>
    <property type="match status" value="1"/>
</dbReference>
<comment type="induction">
    <text evidence="10">By heat shock.</text>
</comment>
<evidence type="ECO:0000256" key="15">
    <source>
        <dbReference type="RuleBase" id="RU000591"/>
    </source>
</evidence>
<dbReference type="Gene3D" id="3.40.50.300">
    <property type="entry name" value="P-loop containing nucleotide triphosphate hydrolases"/>
    <property type="match status" value="1"/>
</dbReference>
<dbReference type="InterPro" id="IPR027065">
    <property type="entry name" value="Lon_Prtase"/>
</dbReference>
<evidence type="ECO:0000256" key="1">
    <source>
        <dbReference type="ARBA" id="ARBA00004496"/>
    </source>
</evidence>
<comment type="similarity">
    <text evidence="10 11 14 15">Belongs to the peptidase S16 family.</text>
</comment>
<feature type="domain" description="Lon proteolytic" evidence="16">
    <location>
        <begin position="606"/>
        <end position="787"/>
    </location>
</feature>
<gene>
    <name evidence="18" type="primary">lon2_2</name>
    <name evidence="10" type="synonym">lon</name>
    <name evidence="18" type="ORF">PHA8399_04354</name>
</gene>
<dbReference type="GO" id="GO:0005737">
    <property type="term" value="C:cytoplasm"/>
    <property type="evidence" value="ECO:0007669"/>
    <property type="project" value="UniProtKB-SubCell"/>
</dbReference>
<dbReference type="PROSITE" id="PS51786">
    <property type="entry name" value="LON_PROTEOLYTIC"/>
    <property type="match status" value="1"/>
</dbReference>
<dbReference type="InterPro" id="IPR027417">
    <property type="entry name" value="P-loop_NTPase"/>
</dbReference>
<evidence type="ECO:0000259" key="17">
    <source>
        <dbReference type="PROSITE" id="PS51787"/>
    </source>
</evidence>
<comment type="subcellular location">
    <subcellularLocation>
        <location evidence="1 10 11">Cytoplasm</location>
    </subcellularLocation>
</comment>
<dbReference type="InterPro" id="IPR008269">
    <property type="entry name" value="Lon_proteolytic"/>
</dbReference>
<dbReference type="NCBIfam" id="TIGR00763">
    <property type="entry name" value="lon"/>
    <property type="match status" value="1"/>
</dbReference>
<accession>A0A0P1HQ34</accession>
<keyword evidence="6 10" id="KW-0720">Serine protease</keyword>
<evidence type="ECO:0000256" key="7">
    <source>
        <dbReference type="ARBA" id="ARBA00022840"/>
    </source>
</evidence>
<evidence type="ECO:0000259" key="16">
    <source>
        <dbReference type="PROSITE" id="PS51786"/>
    </source>
</evidence>
<evidence type="ECO:0000256" key="13">
    <source>
        <dbReference type="PIRSR" id="PIRSR001174-2"/>
    </source>
</evidence>
<dbReference type="RefSeq" id="WP_058288134.1">
    <property type="nucleotide sequence ID" value="NZ_CYSR01000040.1"/>
</dbReference>
<evidence type="ECO:0000256" key="11">
    <source>
        <dbReference type="PIRNR" id="PIRNR001174"/>
    </source>
</evidence>
<dbReference type="SUPFAM" id="SSF88697">
    <property type="entry name" value="PUA domain-like"/>
    <property type="match status" value="1"/>
</dbReference>
<evidence type="ECO:0000313" key="18">
    <source>
        <dbReference type="EMBL" id="CUI02190.1"/>
    </source>
</evidence>
<feature type="domain" description="Lon N-terminal" evidence="17">
    <location>
        <begin position="25"/>
        <end position="218"/>
    </location>
</feature>
<dbReference type="CDD" id="cd19500">
    <property type="entry name" value="RecA-like_Lon"/>
    <property type="match status" value="1"/>
</dbReference>
<dbReference type="PANTHER" id="PTHR10046">
    <property type="entry name" value="ATP DEPENDENT LON PROTEASE FAMILY MEMBER"/>
    <property type="match status" value="1"/>
</dbReference>
<protein>
    <recommendedName>
        <fullName evidence="10 11">Lon protease</fullName>
        <ecNumber evidence="10 11">3.4.21.53</ecNumber>
    </recommendedName>
    <alternativeName>
        <fullName evidence="10">ATP-dependent protease La</fullName>
    </alternativeName>
</protein>
<dbReference type="SUPFAM" id="SSF54211">
    <property type="entry name" value="Ribosomal protein S5 domain 2-like"/>
    <property type="match status" value="1"/>
</dbReference>
<dbReference type="InterPro" id="IPR046336">
    <property type="entry name" value="Lon_prtase_N_sf"/>
</dbReference>